<sequence>MASFKVLIAIVLLVEISWAKPNGNKVDIKIPKECDKDGFCSIKPEGYDALEEQINSLLSPHLISAFSDRIGGGPTAELSPESDWHNCPYVRKLDSSYTFLYENLTKTDLIIQTKLLSQTIESISCAEEKIASDGQQCFQHLGLGAFNMKSTCKTSTAKRTLLAFDVDAGKLIQKDFDIPCCCTCSITRT</sequence>
<proteinExistence type="predicted"/>
<dbReference type="Pfam" id="PF16077">
    <property type="entry name" value="Spaetzle"/>
    <property type="match status" value="1"/>
</dbReference>
<dbReference type="Gene3D" id="2.10.90.10">
    <property type="entry name" value="Cystine-knot cytokines"/>
    <property type="match status" value="1"/>
</dbReference>
<dbReference type="Proteomes" id="UP001154114">
    <property type="component" value="Chromosome 6"/>
</dbReference>
<dbReference type="SUPFAM" id="SSF57501">
    <property type="entry name" value="Cystine-knot cytokines"/>
    <property type="match status" value="1"/>
</dbReference>
<evidence type="ECO:0000313" key="3">
    <source>
        <dbReference type="EMBL" id="CAH0605616.1"/>
    </source>
</evidence>
<dbReference type="AlphaFoldDB" id="A0A9P0BZY8"/>
<name>A0A9P0BZY8_CHRIL</name>
<keyword evidence="1" id="KW-0732">Signal</keyword>
<evidence type="ECO:0000256" key="1">
    <source>
        <dbReference type="SAM" id="SignalP"/>
    </source>
</evidence>
<feature type="signal peptide" evidence="1">
    <location>
        <begin position="1"/>
        <end position="19"/>
    </location>
</feature>
<keyword evidence="4" id="KW-1185">Reference proteome</keyword>
<evidence type="ECO:0000259" key="2">
    <source>
        <dbReference type="Pfam" id="PF16077"/>
    </source>
</evidence>
<feature type="domain" description="Spaetzle" evidence="2">
    <location>
        <begin position="105"/>
        <end position="186"/>
    </location>
</feature>
<reference evidence="3" key="1">
    <citation type="submission" date="2021-12" db="EMBL/GenBank/DDBJ databases">
        <authorList>
            <person name="King R."/>
        </authorList>
    </citation>
    <scope>NUCLEOTIDE SEQUENCE</scope>
</reference>
<feature type="chain" id="PRO_5040362494" description="Spaetzle domain-containing protein" evidence="1">
    <location>
        <begin position="20"/>
        <end position="189"/>
    </location>
</feature>
<dbReference type="EMBL" id="LR824009">
    <property type="protein sequence ID" value="CAH0605616.1"/>
    <property type="molecule type" value="Genomic_DNA"/>
</dbReference>
<dbReference type="OrthoDB" id="7441557at2759"/>
<accession>A0A9P0BZY8</accession>
<protein>
    <recommendedName>
        <fullName evidence="2">Spaetzle domain-containing protein</fullName>
    </recommendedName>
</protein>
<organism evidence="3 4">
    <name type="scientific">Chrysodeixis includens</name>
    <name type="common">Soybean looper</name>
    <name type="synonym">Pseudoplusia includens</name>
    <dbReference type="NCBI Taxonomy" id="689277"/>
    <lineage>
        <taxon>Eukaryota</taxon>
        <taxon>Metazoa</taxon>
        <taxon>Ecdysozoa</taxon>
        <taxon>Arthropoda</taxon>
        <taxon>Hexapoda</taxon>
        <taxon>Insecta</taxon>
        <taxon>Pterygota</taxon>
        <taxon>Neoptera</taxon>
        <taxon>Endopterygota</taxon>
        <taxon>Lepidoptera</taxon>
        <taxon>Glossata</taxon>
        <taxon>Ditrysia</taxon>
        <taxon>Noctuoidea</taxon>
        <taxon>Noctuidae</taxon>
        <taxon>Plusiinae</taxon>
        <taxon>Chrysodeixis</taxon>
    </lineage>
</organism>
<evidence type="ECO:0000313" key="4">
    <source>
        <dbReference type="Proteomes" id="UP001154114"/>
    </source>
</evidence>
<dbReference type="InterPro" id="IPR029034">
    <property type="entry name" value="Cystine-knot_cytokine"/>
</dbReference>
<dbReference type="InterPro" id="IPR032104">
    <property type="entry name" value="Spaetzle"/>
</dbReference>
<gene>
    <name evidence="3" type="ORF">CINC_LOCUS11583</name>
</gene>